<evidence type="ECO:0000313" key="1">
    <source>
        <dbReference type="EMBL" id="TLP76313.1"/>
    </source>
</evidence>
<comment type="caution">
    <text evidence="1">The sequence shown here is derived from an EMBL/GenBank/DDBJ whole genome shotgun (WGS) entry which is preliminary data.</text>
</comment>
<dbReference type="Pfam" id="PF08856">
    <property type="entry name" value="DUF1826"/>
    <property type="match status" value="1"/>
</dbReference>
<dbReference type="AlphaFoldDB" id="A0A5R9ACF2"/>
<reference evidence="2" key="2">
    <citation type="submission" date="2019-06" db="EMBL/GenBank/DDBJ databases">
        <title>AzeR, a transcriptional regulator that responds to azelaic acid in Pseudomonas nitroreducens.</title>
        <authorList>
            <person name="Bez C."/>
            <person name="Javvadi S.G."/>
            <person name="Bertani I."/>
            <person name="Devescovi G."/>
            <person name="Studholme D.J."/>
            <person name="Geller A."/>
            <person name="Levy A."/>
            <person name="Venturi V."/>
        </authorList>
    </citation>
    <scope>NUCLEOTIDE SEQUENCE [LARGE SCALE GENOMIC DNA]</scope>
    <source>
        <strain evidence="2">DSM 9128</strain>
    </source>
</reference>
<dbReference type="Proteomes" id="UP000307510">
    <property type="component" value="Unassembled WGS sequence"/>
</dbReference>
<name>A0A5R9ACF2_PSENT</name>
<proteinExistence type="predicted"/>
<reference evidence="1 2" key="1">
    <citation type="submission" date="2019-05" db="EMBL/GenBank/DDBJ databases">
        <authorList>
            <person name="Moore K."/>
            <person name="O'Neill P."/>
            <person name="Farbos A."/>
            <person name="Studholme D.J."/>
        </authorList>
    </citation>
    <scope>NUCLEOTIDE SEQUENCE [LARGE SCALE GENOMIC DNA]</scope>
    <source>
        <strain evidence="1 2">DSM 9128</strain>
    </source>
</reference>
<dbReference type="RefSeq" id="WP_138213285.1">
    <property type="nucleotide sequence ID" value="NZ_VASG01000002.1"/>
</dbReference>
<evidence type="ECO:0000313" key="2">
    <source>
        <dbReference type="Proteomes" id="UP000307510"/>
    </source>
</evidence>
<accession>A0A5R9ACF2</accession>
<organism evidence="1 2">
    <name type="scientific">Pseudomonas nitroreducens</name>
    <dbReference type="NCBI Taxonomy" id="46680"/>
    <lineage>
        <taxon>Bacteria</taxon>
        <taxon>Pseudomonadati</taxon>
        <taxon>Pseudomonadota</taxon>
        <taxon>Gammaproteobacteria</taxon>
        <taxon>Pseudomonadales</taxon>
        <taxon>Pseudomonadaceae</taxon>
        <taxon>Pseudomonas</taxon>
    </lineage>
</organism>
<dbReference type="EMBL" id="VASG01000002">
    <property type="protein sequence ID" value="TLP76313.1"/>
    <property type="molecule type" value="Genomic_DNA"/>
</dbReference>
<protein>
    <submittedName>
        <fullName evidence="1">DUF1826 domain-containing protein</fullName>
    </submittedName>
</protein>
<dbReference type="InterPro" id="IPR014955">
    <property type="entry name" value="DUF1826"/>
</dbReference>
<gene>
    <name evidence="1" type="ORF">FEA48_07905</name>
</gene>
<sequence length="210" mass="23275">MLALETPAWPRQVLGDDPQVLAEVLKEDVNLAVWQRTLYPEISSFAGWLGTQALDLAQSLEVVDERVELGDLLRQYAMLDGCTLFRSDLQWLAEAFACLTGAQRIGLRLRSLDKAMCPRFHVDHVPLRLVTTYSGPASQWLEEWAMARARLGDAAAEPVSRAEIREMAAGDVGLFKGEKWSGNLGAGIVHRSPLPAPGERRLLLTLDWLG</sequence>